<dbReference type="Proteomes" id="UP000316079">
    <property type="component" value="Unassembled WGS sequence"/>
</dbReference>
<keyword evidence="3" id="KW-1185">Reference proteome</keyword>
<feature type="compositionally biased region" description="Basic and acidic residues" evidence="1">
    <location>
        <begin position="131"/>
        <end position="160"/>
    </location>
</feature>
<sequence>MAGYFTEADSIKQAKGALTQEVEKMEALLNRTTPEGAEMVPENPHKAPHMEAQPDSCSSRKSSLKGLFAEILQEHDEERGAKTETLSMCNLRLSNRKAKLHPFLLYKQRSLTAHLKKLDEGLHVESANPKGHPEDRRDDDKNQKKGKPDSEGDAQEHTDQTVEGEQTPLLLLCNNFKRISSVRNRDYNFRFRASGLPICGIHHISKLLEIWSFSRLTYSLPAFGEALAKEDARRPEHVLHSLAGIQSMTIKLISDKQSVLHSAGLGSLLPTSSSDLDYTLSSVFLPVNTLNACAHFYQGNTWDGKKWDLLCGISKRNSLIMACPKGQSRRAKVLQLLCGGTCCHILQGTKTPHPHFLHVMMRRMLKRNVRASLSSREPLLVEREQTSSENSELSANALQSLQLQYYTPVTGISASLQNQHEGFMISIPQNTAMGRTPGTLTFVPLYMEFCGIFYVNNAEILDDNCHLVMEDETNKAPTTRSGLLPARTLTSLWDGDLRHARRLPEHRGSSSSCERLSSQKTSRFRPSSWMEPVEASGCDPLAAVREIAWTGSFDSSYSLSVPEVGTEVSARWHHTPRLGRSGDRSGGSLAPRVLSGELKMGRTISRSQSAPATVAETLPANQPQVNNSAYYLEEPEEYQHFSANQPIDELTSTDGKKLRLERPAVSPIQKCASSRLSVSVVPLASAELIYDRITKQNNSYAYLVMQRPGIYAPRMSTSGLYAWGNPGFQEATCSSRWVHPQYLVTLVPHPLAGPAQEYIRGKGQAGSVCIAISTVPLDPPSAAVAFQRSGVAGRAMFLSLSCSPGISVVAASWAKKLVGHPAEQECGTSNQSDPLVAKRTTPKLPLARKTVQHRLPLDSLPSGAQMVLGPAQVLLEEEREQEQEQALLIS</sequence>
<feature type="region of interest" description="Disordered" evidence="1">
    <location>
        <begin position="31"/>
        <end position="60"/>
    </location>
</feature>
<evidence type="ECO:0000313" key="3">
    <source>
        <dbReference type="Proteomes" id="UP000316079"/>
    </source>
</evidence>
<organism evidence="2 3">
    <name type="scientific">Danionella cerebrum</name>
    <dbReference type="NCBI Taxonomy" id="2873325"/>
    <lineage>
        <taxon>Eukaryota</taxon>
        <taxon>Metazoa</taxon>
        <taxon>Chordata</taxon>
        <taxon>Craniata</taxon>
        <taxon>Vertebrata</taxon>
        <taxon>Euteleostomi</taxon>
        <taxon>Actinopterygii</taxon>
        <taxon>Neopterygii</taxon>
        <taxon>Teleostei</taxon>
        <taxon>Ostariophysi</taxon>
        <taxon>Cypriniformes</taxon>
        <taxon>Danionidae</taxon>
        <taxon>Danioninae</taxon>
        <taxon>Danionella</taxon>
    </lineage>
</organism>
<proteinExistence type="predicted"/>
<name>A0A553Q685_9TELE</name>
<feature type="compositionally biased region" description="Low complexity" evidence="1">
    <location>
        <begin position="509"/>
        <end position="518"/>
    </location>
</feature>
<feature type="region of interest" description="Disordered" evidence="1">
    <location>
        <begin position="503"/>
        <end position="531"/>
    </location>
</feature>
<dbReference type="EMBL" id="SRMA01026284">
    <property type="protein sequence ID" value="TRY85448.1"/>
    <property type="molecule type" value="Genomic_DNA"/>
</dbReference>
<protein>
    <submittedName>
        <fullName evidence="2">Uncharacterized protein</fullName>
    </submittedName>
</protein>
<evidence type="ECO:0000256" key="1">
    <source>
        <dbReference type="SAM" id="MobiDB-lite"/>
    </source>
</evidence>
<accession>A0A553Q685</accession>
<comment type="caution">
    <text evidence="2">The sequence shown here is derived from an EMBL/GenBank/DDBJ whole genome shotgun (WGS) entry which is preliminary data.</text>
</comment>
<feature type="region of interest" description="Disordered" evidence="1">
    <location>
        <begin position="122"/>
        <end position="163"/>
    </location>
</feature>
<gene>
    <name evidence="2" type="ORF">DNTS_016112</name>
</gene>
<dbReference type="OrthoDB" id="10057873at2759"/>
<reference evidence="2 3" key="1">
    <citation type="journal article" date="2019" name="Sci. Data">
        <title>Hybrid genome assembly and annotation of Danionella translucida.</title>
        <authorList>
            <person name="Kadobianskyi M."/>
            <person name="Schulze L."/>
            <person name="Schuelke M."/>
            <person name="Judkewitz B."/>
        </authorList>
    </citation>
    <scope>NUCLEOTIDE SEQUENCE [LARGE SCALE GENOMIC DNA]</scope>
    <source>
        <strain evidence="2 3">Bolton</strain>
    </source>
</reference>
<dbReference type="AlphaFoldDB" id="A0A553Q685"/>
<evidence type="ECO:0000313" key="2">
    <source>
        <dbReference type="EMBL" id="TRY85448.1"/>
    </source>
</evidence>